<evidence type="ECO:0000256" key="1">
    <source>
        <dbReference type="SAM" id="MobiDB-lite"/>
    </source>
</evidence>
<sequence length="339" mass="38347">MSRPIASFLPRHLLKRPSSPKTTPTTVLLRRRQSTLSAAEAAQSMLSRFKDVKHTAEQTLDGNQLQKLSLTLNRRCLHPGLDISARTPPNNTVLPPGYHLVYFTSGGVEQELGPDGTDVTYNAPKPFTRRMWAGGRMKWEGELRVGDDVKETTTLLSAIPKMSHDGKEMVLVEVRKEFENQRGLVLVDERSWIFRPETNLTWFVAPEIIEGPSTVKDVSRREGYPKRELRWSPTGLFRFSALTFNGHRIHYDQAWSTAVEGHPGCVVHGPINLVCMLDYWRDHCQPEGRVLKEISYRALAPIYAGETYDISAGRIGDDKWEVLVRKQGKVCMRGEILAA</sequence>
<dbReference type="Pfam" id="PF13452">
    <property type="entry name" value="FAS1_DH_region"/>
    <property type="match status" value="1"/>
</dbReference>
<dbReference type="InterPro" id="IPR029069">
    <property type="entry name" value="HotDog_dom_sf"/>
</dbReference>
<gene>
    <name evidence="3" type="ORF">RRF57_009318</name>
</gene>
<reference evidence="3 4" key="1">
    <citation type="submission" date="2023-10" db="EMBL/GenBank/DDBJ databases">
        <title>Draft genome sequence of Xylaria bambusicola isolate GMP-LS, the root and basal stem rot pathogen of sugarcane in Indonesia.</title>
        <authorList>
            <person name="Selvaraj P."/>
            <person name="Muralishankar V."/>
            <person name="Muruganantham S."/>
            <person name="Sp S."/>
            <person name="Haryani S."/>
            <person name="Lau K.J.X."/>
            <person name="Naqvi N.I."/>
        </authorList>
    </citation>
    <scope>NUCLEOTIDE SEQUENCE [LARGE SCALE GENOMIC DNA]</scope>
    <source>
        <strain evidence="3">GMP-LS</strain>
    </source>
</reference>
<dbReference type="InterPro" id="IPR039569">
    <property type="entry name" value="FAS1-like_DH_region"/>
</dbReference>
<evidence type="ECO:0000313" key="3">
    <source>
        <dbReference type="EMBL" id="KAK5633604.1"/>
    </source>
</evidence>
<dbReference type="Proteomes" id="UP001305414">
    <property type="component" value="Unassembled WGS sequence"/>
</dbReference>
<dbReference type="PANTHER" id="PTHR28152">
    <property type="entry name" value="HYDROXYACYL-THIOESTER DEHYDRATASE TYPE 2, MITOCHONDRIAL"/>
    <property type="match status" value="1"/>
</dbReference>
<dbReference type="SUPFAM" id="SSF54637">
    <property type="entry name" value="Thioesterase/thiol ester dehydrase-isomerase"/>
    <property type="match status" value="1"/>
</dbReference>
<feature type="compositionally biased region" description="Low complexity" evidence="1">
    <location>
        <begin position="17"/>
        <end position="26"/>
    </location>
</feature>
<keyword evidence="4" id="KW-1185">Reference proteome</keyword>
<dbReference type="GO" id="GO:0005739">
    <property type="term" value="C:mitochondrion"/>
    <property type="evidence" value="ECO:0007669"/>
    <property type="project" value="TreeGrafter"/>
</dbReference>
<dbReference type="PANTHER" id="PTHR28152:SF2">
    <property type="entry name" value="N-TERMINAL OF MAOC-LIKE DEHYDRATASE DOMAIN-CONTAINING PROTEIN"/>
    <property type="match status" value="1"/>
</dbReference>
<dbReference type="AlphaFoldDB" id="A0AAN7V2I0"/>
<evidence type="ECO:0000259" key="2">
    <source>
        <dbReference type="Pfam" id="PF13452"/>
    </source>
</evidence>
<evidence type="ECO:0000313" key="4">
    <source>
        <dbReference type="Proteomes" id="UP001305414"/>
    </source>
</evidence>
<feature type="domain" description="FAS1-like dehydratase" evidence="2">
    <location>
        <begin position="123"/>
        <end position="188"/>
    </location>
</feature>
<name>A0AAN7V2I0_9PEZI</name>
<dbReference type="GO" id="GO:0019171">
    <property type="term" value="F:(3R)-hydroxyacyl-[acyl-carrier-protein] dehydratase activity"/>
    <property type="evidence" value="ECO:0007669"/>
    <property type="project" value="TreeGrafter"/>
</dbReference>
<organism evidence="3 4">
    <name type="scientific">Xylaria bambusicola</name>
    <dbReference type="NCBI Taxonomy" id="326684"/>
    <lineage>
        <taxon>Eukaryota</taxon>
        <taxon>Fungi</taxon>
        <taxon>Dikarya</taxon>
        <taxon>Ascomycota</taxon>
        <taxon>Pezizomycotina</taxon>
        <taxon>Sordariomycetes</taxon>
        <taxon>Xylariomycetidae</taxon>
        <taxon>Xylariales</taxon>
        <taxon>Xylariaceae</taxon>
        <taxon>Xylaria</taxon>
    </lineage>
</organism>
<comment type="caution">
    <text evidence="3">The sequence shown here is derived from an EMBL/GenBank/DDBJ whole genome shotgun (WGS) entry which is preliminary data.</text>
</comment>
<dbReference type="Gene3D" id="3.10.129.10">
    <property type="entry name" value="Hotdog Thioesterase"/>
    <property type="match status" value="2"/>
</dbReference>
<dbReference type="EMBL" id="JAWHQM010000034">
    <property type="protein sequence ID" value="KAK5633604.1"/>
    <property type="molecule type" value="Genomic_DNA"/>
</dbReference>
<dbReference type="FunFam" id="3.10.129.10:FF:000103">
    <property type="entry name" value="WGS project CABT00000000 data, contig 2.1"/>
    <property type="match status" value="1"/>
</dbReference>
<proteinExistence type="predicted"/>
<protein>
    <recommendedName>
        <fullName evidence="2">FAS1-like dehydratase domain-containing protein</fullName>
    </recommendedName>
</protein>
<feature type="region of interest" description="Disordered" evidence="1">
    <location>
        <begin position="1"/>
        <end position="27"/>
    </location>
</feature>
<accession>A0AAN7V2I0</accession>
<dbReference type="InterPro" id="IPR052741">
    <property type="entry name" value="Mitochondrial_HTD2"/>
</dbReference>